<proteinExistence type="predicted"/>
<dbReference type="SMART" id="SM00260">
    <property type="entry name" value="CheW"/>
    <property type="match status" value="1"/>
</dbReference>
<gene>
    <name evidence="2" type="ORF">FEF65_11890</name>
</gene>
<dbReference type="AlphaFoldDB" id="A0A5R9GPW7"/>
<comment type="caution">
    <text evidence="2">The sequence shown here is derived from an EMBL/GenBank/DDBJ whole genome shotgun (WGS) entry which is preliminary data.</text>
</comment>
<reference evidence="2 3" key="1">
    <citation type="journal article" date="2019" name="Appl. Environ. Microbiol.">
        <title>Environmental Evidence and Genomic Insight of Iron-oxidizing Bacteria Preference Towards More Corrosion Resistant Stainless Steel at Higher Salinities.</title>
        <authorList>
            <person name="Garrison C.E."/>
            <person name="Price K.A."/>
            <person name="Field E.K."/>
        </authorList>
    </citation>
    <scope>NUCLEOTIDE SEQUENCE [LARGE SCALE GENOMIC DNA]</scope>
    <source>
        <strain evidence="2 3">P3</strain>
    </source>
</reference>
<organism evidence="2 3">
    <name type="scientific">Mariprofundus erugo</name>
    <dbReference type="NCBI Taxonomy" id="2528639"/>
    <lineage>
        <taxon>Bacteria</taxon>
        <taxon>Pseudomonadati</taxon>
        <taxon>Pseudomonadota</taxon>
        <taxon>Candidatius Mariprofundia</taxon>
        <taxon>Mariprofundales</taxon>
        <taxon>Mariprofundaceae</taxon>
        <taxon>Mariprofundus</taxon>
    </lineage>
</organism>
<dbReference type="InterPro" id="IPR036061">
    <property type="entry name" value="CheW-like_dom_sf"/>
</dbReference>
<name>A0A5R9GPW7_9PROT</name>
<protein>
    <submittedName>
        <fullName evidence="2">Chemotaxis protein CheW</fullName>
    </submittedName>
</protein>
<feature type="domain" description="CheW-like" evidence="1">
    <location>
        <begin position="1"/>
        <end position="139"/>
    </location>
</feature>
<dbReference type="GO" id="GO:0006935">
    <property type="term" value="P:chemotaxis"/>
    <property type="evidence" value="ECO:0007669"/>
    <property type="project" value="InterPro"/>
</dbReference>
<dbReference type="PANTHER" id="PTHR22617:SF23">
    <property type="entry name" value="CHEMOTAXIS PROTEIN CHEW"/>
    <property type="match status" value="1"/>
</dbReference>
<dbReference type="PANTHER" id="PTHR22617">
    <property type="entry name" value="CHEMOTAXIS SENSOR HISTIDINE KINASE-RELATED"/>
    <property type="match status" value="1"/>
</dbReference>
<dbReference type="PROSITE" id="PS50851">
    <property type="entry name" value="CHEW"/>
    <property type="match status" value="1"/>
</dbReference>
<dbReference type="Proteomes" id="UP000306585">
    <property type="component" value="Unassembled WGS sequence"/>
</dbReference>
<accession>A0A5R9GPW7</accession>
<dbReference type="SUPFAM" id="SSF50341">
    <property type="entry name" value="CheW-like"/>
    <property type="match status" value="1"/>
</dbReference>
<dbReference type="GO" id="GO:0005829">
    <property type="term" value="C:cytosol"/>
    <property type="evidence" value="ECO:0007669"/>
    <property type="project" value="TreeGrafter"/>
</dbReference>
<dbReference type="InterPro" id="IPR039315">
    <property type="entry name" value="CheW"/>
</dbReference>
<dbReference type="GO" id="GO:0007165">
    <property type="term" value="P:signal transduction"/>
    <property type="evidence" value="ECO:0007669"/>
    <property type="project" value="InterPro"/>
</dbReference>
<keyword evidence="3" id="KW-1185">Reference proteome</keyword>
<dbReference type="EMBL" id="VBRY01000012">
    <property type="protein sequence ID" value="TLS66022.1"/>
    <property type="molecule type" value="Genomic_DNA"/>
</dbReference>
<evidence type="ECO:0000313" key="2">
    <source>
        <dbReference type="EMBL" id="TLS66022.1"/>
    </source>
</evidence>
<dbReference type="InterPro" id="IPR002545">
    <property type="entry name" value="CheW-lke_dom"/>
</dbReference>
<evidence type="ECO:0000313" key="3">
    <source>
        <dbReference type="Proteomes" id="UP000306585"/>
    </source>
</evidence>
<dbReference type="Pfam" id="PF01584">
    <property type="entry name" value="CheW"/>
    <property type="match status" value="1"/>
</dbReference>
<evidence type="ECO:0000259" key="1">
    <source>
        <dbReference type="PROSITE" id="PS50851"/>
    </source>
</evidence>
<dbReference type="Gene3D" id="2.40.50.180">
    <property type="entry name" value="CheA-289, Domain 4"/>
    <property type="match status" value="1"/>
</dbReference>
<dbReference type="Gene3D" id="2.30.30.40">
    <property type="entry name" value="SH3 Domains"/>
    <property type="match status" value="1"/>
</dbReference>
<sequence length="140" mass="15007">MVALLHVMVGSSALLVRSSQIREVLRPHPLTPVPMGPAHLRGLANIHGQIVCMIDIGKVTTIAASDAAQTPRTRFLILRHESMHVGMQVDDVLGIKHISEADLASADRVEGDISVTRMTVDGHSFNILDCSPLLHAGPAI</sequence>